<dbReference type="RefSeq" id="WP_382414185.1">
    <property type="nucleotide sequence ID" value="NZ_AP031500.1"/>
</dbReference>
<dbReference type="GO" id="GO:0016491">
    <property type="term" value="F:oxidoreductase activity"/>
    <property type="evidence" value="ECO:0007669"/>
    <property type="project" value="UniProtKB-KW"/>
</dbReference>
<dbReference type="PANTHER" id="PTHR43747:SF4">
    <property type="entry name" value="FLAVIN-DEPENDENT TRYPTOPHAN HALOGENASE"/>
    <property type="match status" value="1"/>
</dbReference>
<dbReference type="EMBL" id="JBHRTL010000004">
    <property type="protein sequence ID" value="MFC3154084.1"/>
    <property type="molecule type" value="Genomic_DNA"/>
</dbReference>
<dbReference type="InterPro" id="IPR033856">
    <property type="entry name" value="Trp_halogen"/>
</dbReference>
<keyword evidence="2" id="KW-1185">Reference proteome</keyword>
<name>A0ABV7HJN5_9GAMM</name>
<dbReference type="InterPro" id="IPR036188">
    <property type="entry name" value="FAD/NAD-bd_sf"/>
</dbReference>
<organism evidence="1 2">
    <name type="scientific">Gilvimarinus japonicus</name>
    <dbReference type="NCBI Taxonomy" id="1796469"/>
    <lineage>
        <taxon>Bacteria</taxon>
        <taxon>Pseudomonadati</taxon>
        <taxon>Pseudomonadota</taxon>
        <taxon>Gammaproteobacteria</taxon>
        <taxon>Cellvibrionales</taxon>
        <taxon>Cellvibrionaceae</taxon>
        <taxon>Gilvimarinus</taxon>
    </lineage>
</organism>
<dbReference type="InterPro" id="IPR050816">
    <property type="entry name" value="Flavin-dep_Halogenase_NPB"/>
</dbReference>
<dbReference type="Proteomes" id="UP001595548">
    <property type="component" value="Unassembled WGS sequence"/>
</dbReference>
<proteinExistence type="predicted"/>
<keyword evidence="1" id="KW-0560">Oxidoreductase</keyword>
<dbReference type="Gene3D" id="3.50.50.60">
    <property type="entry name" value="FAD/NAD(P)-binding domain"/>
    <property type="match status" value="1"/>
</dbReference>
<evidence type="ECO:0000313" key="2">
    <source>
        <dbReference type="Proteomes" id="UP001595548"/>
    </source>
</evidence>
<dbReference type="InterPro" id="IPR006905">
    <property type="entry name" value="Flavin_halogenase"/>
</dbReference>
<protein>
    <submittedName>
        <fullName evidence="1">Tryptophan halogenase family protein</fullName>
        <ecNumber evidence="1">1.14.19.-</ecNumber>
    </submittedName>
</protein>
<dbReference type="PANTHER" id="PTHR43747">
    <property type="entry name" value="FAD-BINDING PROTEIN"/>
    <property type="match status" value="1"/>
</dbReference>
<accession>A0ABV7HJN5</accession>
<dbReference type="Pfam" id="PF04820">
    <property type="entry name" value="Trp_halogenase"/>
    <property type="match status" value="1"/>
</dbReference>
<evidence type="ECO:0000313" key="1">
    <source>
        <dbReference type="EMBL" id="MFC3154084.1"/>
    </source>
</evidence>
<sequence>MPYKVNKVVIVGGGTSGWMAAATLAERYRQHNLRIELIESDQISAVGVGEATVPGLMRLHQNLGISEREFIKATNATFKLGIEFIDWHSIGQRFFHPFSAFGAPINGQPFYPCWLKSRDNGCAHELEAFSLSTAMARQGRFAQPNDEATNPLALYSYAYHFDATLYAQFLRKYAESRGVKRTEGKVTRVENHASTGAITGVQLQQGAFIEGDLFIDCTGFTGVLIKQNLGVDFDDWSHWLPCDRAVVVQTQNTSAPLPYTQSIAREAGWQWRIPLEQRKGNGLVYSSAYLSDDEAAGSLLKYVDGKLLTEPRQLRFKAGMRSVFWQYNCVALGLSGGFIEPLESTSISLIQTGLEKLMQSMPELEVTESAVAQANRLNRAEYERIRDFIILHYKASGRRDTAFWRDVSAMDVPDTLTEKMCAFADDGRILLGEQESFTEQSWIALFHGLGLRPQSLPVSMQQLDSQKLTRMIDGMAHSIALGAQCAPSHHEFLQTLD</sequence>
<comment type="caution">
    <text evidence="1">The sequence shown here is derived from an EMBL/GenBank/DDBJ whole genome shotgun (WGS) entry which is preliminary data.</text>
</comment>
<dbReference type="PIRSF" id="PIRSF011396">
    <property type="entry name" value="Trp_halogenase"/>
    <property type="match status" value="1"/>
</dbReference>
<gene>
    <name evidence="1" type="ORF">ACFOEB_02645</name>
</gene>
<reference evidence="2" key="1">
    <citation type="journal article" date="2019" name="Int. J. Syst. Evol. Microbiol.">
        <title>The Global Catalogue of Microorganisms (GCM) 10K type strain sequencing project: providing services to taxonomists for standard genome sequencing and annotation.</title>
        <authorList>
            <consortium name="The Broad Institute Genomics Platform"/>
            <consortium name="The Broad Institute Genome Sequencing Center for Infectious Disease"/>
            <person name="Wu L."/>
            <person name="Ma J."/>
        </authorList>
    </citation>
    <scope>NUCLEOTIDE SEQUENCE [LARGE SCALE GENOMIC DNA]</scope>
    <source>
        <strain evidence="2">KCTC 52141</strain>
    </source>
</reference>
<dbReference type="SUPFAM" id="SSF51905">
    <property type="entry name" value="FAD/NAD(P)-binding domain"/>
    <property type="match status" value="1"/>
</dbReference>
<dbReference type="EC" id="1.14.19.-" evidence="1"/>